<keyword evidence="2" id="KW-1185">Reference proteome</keyword>
<name>C5FLX1_ARTOC</name>
<dbReference type="AlphaFoldDB" id="C5FLX1"/>
<proteinExistence type="predicted"/>
<sequence length="128" mass="14591">MERFCILHETKVNHKNKIQPQKTIDLHARILFDSAVSFPYCRQATCLSSTPVEYLYTLLKSSAIRIIVTVPLTVSITTSKKAVLHLQLQKEGSGLMSPPQTTQALFDIWRKNWSIKNDIYVDSSHAFV</sequence>
<dbReference type="Proteomes" id="UP000002035">
    <property type="component" value="Unassembled WGS sequence"/>
</dbReference>
<dbReference type="VEuPathDB" id="FungiDB:MCYG_03512"/>
<evidence type="ECO:0000313" key="2">
    <source>
        <dbReference type="Proteomes" id="UP000002035"/>
    </source>
</evidence>
<accession>C5FLX1</accession>
<gene>
    <name evidence="1" type="ORF">MCYG_03512</name>
</gene>
<evidence type="ECO:0000313" key="1">
    <source>
        <dbReference type="EMBL" id="EEQ30693.1"/>
    </source>
</evidence>
<dbReference type="GeneID" id="9229328"/>
<reference evidence="2" key="1">
    <citation type="journal article" date="2012" name="MBio">
        <title>Comparative genome analysis of Trichophyton rubrum and related dermatophytes reveals candidate genes involved in infection.</title>
        <authorList>
            <person name="Martinez D.A."/>
            <person name="Oliver B.G."/>
            <person name="Graeser Y."/>
            <person name="Goldberg J.M."/>
            <person name="Li W."/>
            <person name="Martinez-Rossi N.M."/>
            <person name="Monod M."/>
            <person name="Shelest E."/>
            <person name="Barton R.C."/>
            <person name="Birch E."/>
            <person name="Brakhage A.A."/>
            <person name="Chen Z."/>
            <person name="Gurr S.J."/>
            <person name="Heiman D."/>
            <person name="Heitman J."/>
            <person name="Kosti I."/>
            <person name="Rossi A."/>
            <person name="Saif S."/>
            <person name="Samalova M."/>
            <person name="Saunders C.W."/>
            <person name="Shea T."/>
            <person name="Summerbell R.C."/>
            <person name="Xu J."/>
            <person name="Young S."/>
            <person name="Zeng Q."/>
            <person name="Birren B.W."/>
            <person name="Cuomo C.A."/>
            <person name="White T.C."/>
        </authorList>
    </citation>
    <scope>NUCLEOTIDE SEQUENCE [LARGE SCALE GENOMIC DNA]</scope>
    <source>
        <strain evidence="2">ATCC MYA-4605 / CBS 113480</strain>
    </source>
</reference>
<dbReference type="HOGENOM" id="CLU_1959069_0_0_1"/>
<organism evidence="1 2">
    <name type="scientific">Arthroderma otae (strain ATCC MYA-4605 / CBS 113480)</name>
    <name type="common">Microsporum canis</name>
    <dbReference type="NCBI Taxonomy" id="554155"/>
    <lineage>
        <taxon>Eukaryota</taxon>
        <taxon>Fungi</taxon>
        <taxon>Dikarya</taxon>
        <taxon>Ascomycota</taxon>
        <taxon>Pezizomycotina</taxon>
        <taxon>Eurotiomycetes</taxon>
        <taxon>Eurotiomycetidae</taxon>
        <taxon>Onygenales</taxon>
        <taxon>Arthrodermataceae</taxon>
        <taxon>Microsporum</taxon>
    </lineage>
</organism>
<dbReference type="RefSeq" id="XP_002848006.1">
    <property type="nucleotide sequence ID" value="XM_002847960.1"/>
</dbReference>
<dbReference type="EMBL" id="DS995703">
    <property type="protein sequence ID" value="EEQ30693.1"/>
    <property type="molecule type" value="Genomic_DNA"/>
</dbReference>
<protein>
    <submittedName>
        <fullName evidence="1">Uncharacterized protein</fullName>
    </submittedName>
</protein>